<protein>
    <submittedName>
        <fullName evidence="3">Uncharacterized protein</fullName>
    </submittedName>
</protein>
<name>A0A024FZM5_9STRA</name>
<dbReference type="GO" id="GO:0005634">
    <property type="term" value="C:nucleus"/>
    <property type="evidence" value="ECO:0007669"/>
    <property type="project" value="InterPro"/>
</dbReference>
<gene>
    <name evidence="3" type="ORF">BN9_002930</name>
</gene>
<dbReference type="PANTHER" id="PTHR17008:SF1">
    <property type="entry name" value="MEIOSIS EXPRESSED GENE 1 PROTEIN HOMOLOG"/>
    <property type="match status" value="1"/>
</dbReference>
<comment type="caution">
    <text evidence="3">The sequence shown here is derived from an EMBL/GenBank/DDBJ whole genome shotgun (WGS) entry which is preliminary data.</text>
</comment>
<dbReference type="PANTHER" id="PTHR17008">
    <property type="entry name" value="MEIOSIS-EXPRESSED GENE 1 PROTEIN"/>
    <property type="match status" value="1"/>
</dbReference>
<comment type="similarity">
    <text evidence="1">Belongs to the MEIG1 family.</text>
</comment>
<evidence type="ECO:0000313" key="3">
    <source>
        <dbReference type="EMBL" id="CCI39510.1"/>
    </source>
</evidence>
<dbReference type="InterPro" id="IPR020186">
    <property type="entry name" value="Meiosis-expressed_gene_1"/>
</dbReference>
<dbReference type="Proteomes" id="UP000053237">
    <property type="component" value="Unassembled WGS sequence"/>
</dbReference>
<organism evidence="3 4">
    <name type="scientific">Albugo candida</name>
    <dbReference type="NCBI Taxonomy" id="65357"/>
    <lineage>
        <taxon>Eukaryota</taxon>
        <taxon>Sar</taxon>
        <taxon>Stramenopiles</taxon>
        <taxon>Oomycota</taxon>
        <taxon>Peronosporomycetes</taxon>
        <taxon>Albuginales</taxon>
        <taxon>Albuginaceae</taxon>
        <taxon>Albugo</taxon>
    </lineage>
</organism>
<evidence type="ECO:0000256" key="2">
    <source>
        <dbReference type="SAM" id="MobiDB-lite"/>
    </source>
</evidence>
<dbReference type="STRING" id="65357.A0A024FZM5"/>
<dbReference type="OrthoDB" id="10023051at2759"/>
<feature type="compositionally biased region" description="Basic and acidic residues" evidence="2">
    <location>
        <begin position="25"/>
        <end position="41"/>
    </location>
</feature>
<dbReference type="AlphaFoldDB" id="A0A024FZM5"/>
<feature type="region of interest" description="Disordered" evidence="2">
    <location>
        <begin position="22"/>
        <end position="41"/>
    </location>
</feature>
<evidence type="ECO:0000256" key="1">
    <source>
        <dbReference type="ARBA" id="ARBA00008514"/>
    </source>
</evidence>
<reference evidence="3 4" key="1">
    <citation type="submission" date="2012-05" db="EMBL/GenBank/DDBJ databases">
        <title>Recombination and specialization in a pathogen metapopulation.</title>
        <authorList>
            <person name="Gardiner A."/>
            <person name="Kemen E."/>
            <person name="Schultz-Larsen T."/>
            <person name="MacLean D."/>
            <person name="Van Oosterhout C."/>
            <person name="Jones J.D.G."/>
        </authorList>
    </citation>
    <scope>NUCLEOTIDE SEQUENCE [LARGE SCALE GENOMIC DNA]</scope>
    <source>
        <strain evidence="3 4">Ac Nc2</strain>
    </source>
</reference>
<accession>A0A024FZM5</accession>
<evidence type="ECO:0000313" key="4">
    <source>
        <dbReference type="Proteomes" id="UP000053237"/>
    </source>
</evidence>
<sequence length="143" mass="17218">MEGLVIQAARINICRTSSKLVKHTPTKEGHRQAQQPEHEEVEKLTDRKALRCYRPKEWSYQAEEAFRLQQTGWRDLNEYTEAFGEPERWENGYISCTRVKSNGFFTYWYVTIRPDSLHAPHVLRRRESRECEDRYLHQVKLYE</sequence>
<dbReference type="EMBL" id="CAIX01000002">
    <property type="protein sequence ID" value="CCI39510.1"/>
    <property type="molecule type" value="Genomic_DNA"/>
</dbReference>
<proteinExistence type="inferred from homology"/>
<dbReference type="InParanoid" id="A0A024FZM5"/>
<keyword evidence="4" id="KW-1185">Reference proteome</keyword>
<dbReference type="Pfam" id="PF15163">
    <property type="entry name" value="Meiosis_expr"/>
    <property type="match status" value="1"/>
</dbReference>